<feature type="domain" description="GDNF/GAS1" evidence="8">
    <location>
        <begin position="129"/>
        <end position="202"/>
    </location>
</feature>
<evidence type="ECO:0000256" key="7">
    <source>
        <dbReference type="SAM" id="SignalP"/>
    </source>
</evidence>
<dbReference type="InterPro" id="IPR016017">
    <property type="entry name" value="GDNF/GAS1"/>
</dbReference>
<evidence type="ECO:0000256" key="4">
    <source>
        <dbReference type="ARBA" id="ARBA00023136"/>
    </source>
</evidence>
<feature type="signal peptide" evidence="7">
    <location>
        <begin position="1"/>
        <end position="21"/>
    </location>
</feature>
<dbReference type="AlphaFoldDB" id="A0A0B6ZG99"/>
<dbReference type="EMBL" id="HACG01019895">
    <property type="protein sequence ID" value="CEK66760.1"/>
    <property type="molecule type" value="Transcribed_RNA"/>
</dbReference>
<dbReference type="Pfam" id="PF02351">
    <property type="entry name" value="GDNF"/>
    <property type="match status" value="1"/>
</dbReference>
<dbReference type="GO" id="GO:0051726">
    <property type="term" value="P:regulation of cell cycle"/>
    <property type="evidence" value="ECO:0007669"/>
    <property type="project" value="InterPro"/>
</dbReference>
<evidence type="ECO:0000256" key="1">
    <source>
        <dbReference type="ARBA" id="ARBA00004236"/>
    </source>
</evidence>
<organism evidence="9">
    <name type="scientific">Arion vulgaris</name>
    <dbReference type="NCBI Taxonomy" id="1028688"/>
    <lineage>
        <taxon>Eukaryota</taxon>
        <taxon>Metazoa</taxon>
        <taxon>Spiralia</taxon>
        <taxon>Lophotrochozoa</taxon>
        <taxon>Mollusca</taxon>
        <taxon>Gastropoda</taxon>
        <taxon>Heterobranchia</taxon>
        <taxon>Euthyneura</taxon>
        <taxon>Panpulmonata</taxon>
        <taxon>Eupulmonata</taxon>
        <taxon>Stylommatophora</taxon>
        <taxon>Helicina</taxon>
        <taxon>Arionoidea</taxon>
        <taxon>Arionidae</taxon>
        <taxon>Arion</taxon>
    </lineage>
</organism>
<dbReference type="InterPro" id="IPR039596">
    <property type="entry name" value="GAS1"/>
</dbReference>
<feature type="compositionally biased region" description="Basic residues" evidence="6">
    <location>
        <begin position="234"/>
        <end position="256"/>
    </location>
</feature>
<dbReference type="PANTHER" id="PTHR16840:SF3">
    <property type="entry name" value="GROWTH ARREST-SPECIFIC PROTEIN 1"/>
    <property type="match status" value="1"/>
</dbReference>
<evidence type="ECO:0000256" key="2">
    <source>
        <dbReference type="ARBA" id="ARBA00022475"/>
    </source>
</evidence>
<evidence type="ECO:0000256" key="3">
    <source>
        <dbReference type="ARBA" id="ARBA00022729"/>
    </source>
</evidence>
<gene>
    <name evidence="9" type="primary">ORF60077</name>
</gene>
<feature type="compositionally biased region" description="Polar residues" evidence="6">
    <location>
        <begin position="217"/>
        <end position="233"/>
    </location>
</feature>
<evidence type="ECO:0000313" key="9">
    <source>
        <dbReference type="EMBL" id="CEK66760.1"/>
    </source>
</evidence>
<dbReference type="PANTHER" id="PTHR16840">
    <property type="entry name" value="GROWTH ARREST-SPECIFIC PROTEIN 1"/>
    <property type="match status" value="1"/>
</dbReference>
<keyword evidence="5" id="KW-0325">Glycoprotein</keyword>
<evidence type="ECO:0000259" key="8">
    <source>
        <dbReference type="Pfam" id="PF02351"/>
    </source>
</evidence>
<protein>
    <recommendedName>
        <fullName evidence="8">GDNF/GAS1 domain-containing protein</fullName>
    </recommendedName>
</protein>
<feature type="chain" id="PRO_5002111103" description="GDNF/GAS1 domain-containing protein" evidence="7">
    <location>
        <begin position="22"/>
        <end position="288"/>
    </location>
</feature>
<name>A0A0B6ZG99_9EUPU</name>
<sequence>MNSPWHLRLFLLIFLFMTGGADKPGKLQTCHVAQLQCQARSGCQMALNNFFIHCQSLIKGQQVTSCPIDCKHALVSLLSTEDQTGLAFINCDCRKIDSCTERKKRVDICQLDVLDSMNVLEADSPPVACNLARWICEADTSCLAALQYYYDHCLRLFNGIKCTSRCRNSLEILFRQSHASKLRTCLCDGSEDYNCHALKVNTETLCLRRKRGRRQKSQTLFTNLNSTDVLHQHSQGKKKNPGRGGRRPKRRKRRNRPPNWKKVPSSKRQESGQKRKRKKMSEQKTARK</sequence>
<evidence type="ECO:0000256" key="5">
    <source>
        <dbReference type="ARBA" id="ARBA00023180"/>
    </source>
</evidence>
<keyword evidence="3 7" id="KW-0732">Signal</keyword>
<keyword evidence="4" id="KW-0472">Membrane</keyword>
<accession>A0A0B6ZG99</accession>
<proteinExistence type="predicted"/>
<dbReference type="GO" id="GO:0005886">
    <property type="term" value="C:plasma membrane"/>
    <property type="evidence" value="ECO:0007669"/>
    <property type="project" value="UniProtKB-SubCell"/>
</dbReference>
<feature type="region of interest" description="Disordered" evidence="6">
    <location>
        <begin position="217"/>
        <end position="288"/>
    </location>
</feature>
<comment type="subcellular location">
    <subcellularLocation>
        <location evidence="1">Cell membrane</location>
    </subcellularLocation>
</comment>
<keyword evidence="2" id="KW-1003">Cell membrane</keyword>
<reference evidence="9" key="1">
    <citation type="submission" date="2014-12" db="EMBL/GenBank/DDBJ databases">
        <title>Insight into the proteome of Arion vulgaris.</title>
        <authorList>
            <person name="Aradska J."/>
            <person name="Bulat T."/>
            <person name="Smidak R."/>
            <person name="Sarate P."/>
            <person name="Gangsoo J."/>
            <person name="Sialana F."/>
            <person name="Bilban M."/>
            <person name="Lubec G."/>
        </authorList>
    </citation>
    <scope>NUCLEOTIDE SEQUENCE</scope>
    <source>
        <tissue evidence="9">Skin</tissue>
    </source>
</reference>
<evidence type="ECO:0000256" key="6">
    <source>
        <dbReference type="SAM" id="MobiDB-lite"/>
    </source>
</evidence>